<dbReference type="EMBL" id="GBRH01253263">
    <property type="protein sequence ID" value="JAD44632.1"/>
    <property type="molecule type" value="Transcribed_RNA"/>
</dbReference>
<reference evidence="1" key="2">
    <citation type="journal article" date="2015" name="Data Brief">
        <title>Shoot transcriptome of the giant reed, Arundo donax.</title>
        <authorList>
            <person name="Barrero R.A."/>
            <person name="Guerrero F.D."/>
            <person name="Moolhuijzen P."/>
            <person name="Goolsby J.A."/>
            <person name="Tidwell J."/>
            <person name="Bellgard S.E."/>
            <person name="Bellgard M.I."/>
        </authorList>
    </citation>
    <scope>NUCLEOTIDE SEQUENCE</scope>
    <source>
        <tissue evidence="1">Shoot tissue taken approximately 20 cm above the soil surface</tissue>
    </source>
</reference>
<dbReference type="AlphaFoldDB" id="A0A0A9AC52"/>
<evidence type="ECO:0000313" key="1">
    <source>
        <dbReference type="EMBL" id="JAD44632.1"/>
    </source>
</evidence>
<protein>
    <submittedName>
        <fullName evidence="1">Uncharacterized protein</fullName>
    </submittedName>
</protein>
<sequence length="41" mass="4416">MATGSPVSVSFANLTFVNVASPMVRPSSYFPTRLFTLVLIP</sequence>
<proteinExistence type="predicted"/>
<organism evidence="1">
    <name type="scientific">Arundo donax</name>
    <name type="common">Giant reed</name>
    <name type="synonym">Donax arundinaceus</name>
    <dbReference type="NCBI Taxonomy" id="35708"/>
    <lineage>
        <taxon>Eukaryota</taxon>
        <taxon>Viridiplantae</taxon>
        <taxon>Streptophyta</taxon>
        <taxon>Embryophyta</taxon>
        <taxon>Tracheophyta</taxon>
        <taxon>Spermatophyta</taxon>
        <taxon>Magnoliopsida</taxon>
        <taxon>Liliopsida</taxon>
        <taxon>Poales</taxon>
        <taxon>Poaceae</taxon>
        <taxon>PACMAD clade</taxon>
        <taxon>Arundinoideae</taxon>
        <taxon>Arundineae</taxon>
        <taxon>Arundo</taxon>
    </lineage>
</organism>
<name>A0A0A9AC52_ARUDO</name>
<accession>A0A0A9AC52</accession>
<reference evidence="1" key="1">
    <citation type="submission" date="2014-09" db="EMBL/GenBank/DDBJ databases">
        <authorList>
            <person name="Magalhaes I.L.F."/>
            <person name="Oliveira U."/>
            <person name="Santos F.R."/>
            <person name="Vidigal T.H.D.A."/>
            <person name="Brescovit A.D."/>
            <person name="Santos A.J."/>
        </authorList>
    </citation>
    <scope>NUCLEOTIDE SEQUENCE</scope>
    <source>
        <tissue evidence="1">Shoot tissue taken approximately 20 cm above the soil surface</tissue>
    </source>
</reference>